<reference evidence="1" key="1">
    <citation type="submission" date="2014-11" db="EMBL/GenBank/DDBJ databases">
        <authorList>
            <person name="Malar M.C."/>
            <person name="Sen D."/>
            <person name="Tripathy S."/>
        </authorList>
    </citation>
    <scope>NUCLEOTIDE SEQUENCE</scope>
    <source>
        <strain evidence="1">BDU141951</strain>
    </source>
</reference>
<organism evidence="1">
    <name type="scientific">Lyngbya confervoides BDU141951</name>
    <dbReference type="NCBI Taxonomy" id="1574623"/>
    <lineage>
        <taxon>Bacteria</taxon>
        <taxon>Bacillati</taxon>
        <taxon>Cyanobacteriota</taxon>
        <taxon>Cyanophyceae</taxon>
        <taxon>Oscillatoriophycideae</taxon>
        <taxon>Oscillatoriales</taxon>
        <taxon>Microcoleaceae</taxon>
        <taxon>Lyngbya</taxon>
    </lineage>
</organism>
<name>A0A0C1Y7A8_9CYAN</name>
<proteinExistence type="predicted"/>
<dbReference type="AlphaFoldDB" id="A0A0C1Y7A8"/>
<comment type="caution">
    <text evidence="1">The sequence shown here is derived from an EMBL/GenBank/DDBJ whole genome shotgun (WGS) entry which is preliminary data.</text>
</comment>
<evidence type="ECO:0000313" key="1">
    <source>
        <dbReference type="EMBL" id="NEV69788.1"/>
    </source>
</evidence>
<gene>
    <name evidence="1" type="ORF">QQ91_022080</name>
</gene>
<reference evidence="1" key="2">
    <citation type="journal article" date="2015" name="Genome Announc.">
        <title>Draft Genome Sequence of Filamentous Marine Cyanobacterium Lyngbya confervoides Strain BDU141951.</title>
        <authorList>
            <person name="Chandrababunaidu M.M."/>
            <person name="Sen D."/>
            <person name="Tripathy S."/>
        </authorList>
    </citation>
    <scope>NUCLEOTIDE SEQUENCE</scope>
    <source>
        <strain evidence="1">BDU141951</strain>
    </source>
</reference>
<accession>A0A0C1Y7A8</accession>
<sequence>MDLMNLVGQAIARSDTDASNDLMGTVLGALNNAPVDNSKIGDVAHDLQTELQKRGDASSLIGSLQSVAATGAVEKLLASEQVMAIAQHVGVEPAMVKSVTPLIAQFIVKGSNNQGEGLLEKVLSGEVDLGQMAGMIGMASKFMK</sequence>
<dbReference type="EMBL" id="JTHE02000003">
    <property type="protein sequence ID" value="NEV69788.1"/>
    <property type="molecule type" value="Genomic_DNA"/>
</dbReference>
<reference evidence="1" key="3">
    <citation type="submission" date="2020-02" db="EMBL/GenBank/DDBJ databases">
        <authorList>
            <person name="Sarangi A.N."/>
            <person name="Ghosh S."/>
            <person name="Mukherjee M."/>
            <person name="Tripathy S."/>
        </authorList>
    </citation>
    <scope>NUCLEOTIDE SEQUENCE</scope>
    <source>
        <strain evidence="1">BDU141951</strain>
    </source>
</reference>
<protein>
    <submittedName>
        <fullName evidence="1">Uncharacterized protein</fullName>
    </submittedName>
</protein>